<feature type="compositionally biased region" description="Acidic residues" evidence="1">
    <location>
        <begin position="211"/>
        <end position="222"/>
    </location>
</feature>
<feature type="compositionally biased region" description="Basic and acidic residues" evidence="1">
    <location>
        <begin position="326"/>
        <end position="336"/>
    </location>
</feature>
<dbReference type="WBParaSite" id="Gr19_v10_g1133.t1">
    <property type="protein sequence ID" value="Gr19_v10_g1133.t1"/>
    <property type="gene ID" value="Gr19_v10_g1133"/>
</dbReference>
<feature type="region of interest" description="Disordered" evidence="1">
    <location>
        <begin position="73"/>
        <end position="92"/>
    </location>
</feature>
<dbReference type="SUPFAM" id="SSF53335">
    <property type="entry name" value="S-adenosyl-L-methionine-dependent methyltransferases"/>
    <property type="match status" value="1"/>
</dbReference>
<sequence length="868" mass="97258">MDEKINLQIPDSSISEIASSVLPLPISSQNISSLAESAVYFSSTSSPKVPIYNNHVVGDQRYSPSVNPSLKRVLSRSGTPSSSNASLHLKIGTPNSTAGDVYDFHSSPEEDNVSTSNSGFFVPSTGGVLQPKSSSSMQNLMIESYQPPQKRIKTAILAKKLLAAAADSNIIDSVGLAQSNGTANKSALEEYLGHETEEAQKETEEIREGLFEDDEEEELEEQDEAYLDERAQIRERRTDSATSVLAQEQKKVPPLRISLLKTPRTEGDFVLRITRSRVRQIATNANVDGMPSLDQKRRFRPMVPGSEASEAGGGTENAGDDERDNDDQRSEEDSRHSAPGIRTTTDSGGGDGKSEGGQLQKRQSMAASILSKNSLEQSAAFEAMIRERWALQYKEHLRDVTERVESANLSPNPVQNQETIAENNFFEGNVTKDWPELLQKLYSEQSNRSREMADAHRLDRERIRTMMQREMAKASEAQRQAKAVGERRSHFITAVSLLRDSECYDPAVFAERATRRVHTPSLAQSEQRFNYLVNTTKNRHAMEAQTLAENHKAEWNRTLRKIVRENERRQLLKGSAGAKQLIQLPPECCRPLKFKSKNVAPKAFVGHWYDVDHRFLTEEAQRHFVPLQLDDETNEFLHSSLVVSNSICLQIYYSFVASLLSVFLTKTSINGLLDRGRMFIFSHAHVRAFLALPDDWSPIGRRMLDIGAGDGEVTAKFVPFFGHVWVVEASKIMEWRLARRGFTVLPMDKWERSGPYELISALNLLDRHNFVEFNDASVSRGRSLPVSEIPTKGSTFEAQVNTLIQNVLRPSGFAVIRWTKLPYLCEGDLSRAFYTLEDAVFLLNATIPSVHQAGPAVRNTEVTQRNEL</sequence>
<feature type="region of interest" description="Disordered" evidence="1">
    <location>
        <begin position="194"/>
        <end position="222"/>
    </location>
</feature>
<feature type="compositionally biased region" description="Polar residues" evidence="1">
    <location>
        <begin position="76"/>
        <end position="86"/>
    </location>
</feature>
<dbReference type="PANTHER" id="PTHR12890:SF0">
    <property type="entry name" value="PROTEIN-L-HISTIDINE N-PROS-METHYLTRANSFERASE"/>
    <property type="match status" value="1"/>
</dbReference>
<dbReference type="Proteomes" id="UP000887572">
    <property type="component" value="Unplaced"/>
</dbReference>
<dbReference type="InterPro" id="IPR029063">
    <property type="entry name" value="SAM-dependent_MTases_sf"/>
</dbReference>
<evidence type="ECO:0000313" key="2">
    <source>
        <dbReference type="Proteomes" id="UP000887572"/>
    </source>
</evidence>
<evidence type="ECO:0000256" key="1">
    <source>
        <dbReference type="SAM" id="MobiDB-lite"/>
    </source>
</evidence>
<feature type="compositionally biased region" description="Basic and acidic residues" evidence="1">
    <location>
        <begin position="194"/>
        <end position="210"/>
    </location>
</feature>
<organism evidence="2 3">
    <name type="scientific">Globodera rostochiensis</name>
    <name type="common">Golden nematode worm</name>
    <name type="synonym">Heterodera rostochiensis</name>
    <dbReference type="NCBI Taxonomy" id="31243"/>
    <lineage>
        <taxon>Eukaryota</taxon>
        <taxon>Metazoa</taxon>
        <taxon>Ecdysozoa</taxon>
        <taxon>Nematoda</taxon>
        <taxon>Chromadorea</taxon>
        <taxon>Rhabditida</taxon>
        <taxon>Tylenchina</taxon>
        <taxon>Tylenchomorpha</taxon>
        <taxon>Tylenchoidea</taxon>
        <taxon>Heteroderidae</taxon>
        <taxon>Heteroderinae</taxon>
        <taxon>Globodera</taxon>
    </lineage>
</organism>
<dbReference type="GO" id="GO:0106370">
    <property type="term" value="F:protein-L-histidine N-pros-methyltransferase activity"/>
    <property type="evidence" value="ECO:0007669"/>
    <property type="project" value="InterPro"/>
</dbReference>
<evidence type="ECO:0000313" key="3">
    <source>
        <dbReference type="WBParaSite" id="Gr19_v10_g1133.t1"/>
    </source>
</evidence>
<dbReference type="AlphaFoldDB" id="A0A914GU01"/>
<protein>
    <submittedName>
        <fullName evidence="3">Uncharacterized protein</fullName>
    </submittedName>
</protein>
<dbReference type="InterPro" id="IPR007884">
    <property type="entry name" value="METL9"/>
</dbReference>
<dbReference type="PANTHER" id="PTHR12890">
    <property type="entry name" value="DREV PROTEIN"/>
    <property type="match status" value="1"/>
</dbReference>
<name>A0A914GU01_GLORO</name>
<reference evidence="3" key="1">
    <citation type="submission" date="2022-11" db="UniProtKB">
        <authorList>
            <consortium name="WormBaseParasite"/>
        </authorList>
    </citation>
    <scope>IDENTIFICATION</scope>
</reference>
<feature type="region of interest" description="Disordered" evidence="1">
    <location>
        <begin position="303"/>
        <end position="365"/>
    </location>
</feature>
<proteinExistence type="predicted"/>
<accession>A0A914GU01</accession>
<keyword evidence="2" id="KW-1185">Reference proteome</keyword>
<dbReference type="Pfam" id="PF05219">
    <property type="entry name" value="DREV"/>
    <property type="match status" value="1"/>
</dbReference>